<dbReference type="SUPFAM" id="SSF56601">
    <property type="entry name" value="beta-lactamase/transpeptidase-like"/>
    <property type="match status" value="1"/>
</dbReference>
<sequence length="327" mass="35306">MTRSKKLIRRAAASPRGGWQWPILVAVMSVIAGCGTVTSVGRASSTPPPVTSSSQPTAPSPKSATESAPSPQAPSNCPAVAAGFDCDFQQRFEAAQAYLASRPGLVGVVVRDRQTGAVWRTGAADTAMWTESTIKLAMTVDLLVRNDAGKISLTSADRTLIQRMLHSSNDDAADSLWFKYAGPDTMAFNRDFGDYGMTSLVPQRGYSNTFPYWGFQKCTPNDLDRLVNYVLDHLPANTRNYIVDQLSAVDPDQQWGVWAAGPAASPGNKDGWGAEDDGWVMNTVGWVGPSQRYTLAVMNELRGHGGEEDGRTTDSHLAQLLFTGRFP</sequence>
<feature type="transmembrane region" description="Helical" evidence="2">
    <location>
        <begin position="21"/>
        <end position="41"/>
    </location>
</feature>
<dbReference type="EMBL" id="JBHUKR010000004">
    <property type="protein sequence ID" value="MFD2415493.1"/>
    <property type="molecule type" value="Genomic_DNA"/>
</dbReference>
<evidence type="ECO:0000313" key="3">
    <source>
        <dbReference type="EMBL" id="MFD2415493.1"/>
    </source>
</evidence>
<name>A0ABW5FKF6_9PSEU</name>
<dbReference type="InterPro" id="IPR000871">
    <property type="entry name" value="Beta-lactam_class-A"/>
</dbReference>
<evidence type="ECO:0000256" key="1">
    <source>
        <dbReference type="SAM" id="MobiDB-lite"/>
    </source>
</evidence>
<feature type="compositionally biased region" description="Low complexity" evidence="1">
    <location>
        <begin position="51"/>
        <end position="65"/>
    </location>
</feature>
<dbReference type="PROSITE" id="PS51257">
    <property type="entry name" value="PROKAR_LIPOPROTEIN"/>
    <property type="match status" value="1"/>
</dbReference>
<evidence type="ECO:0000313" key="4">
    <source>
        <dbReference type="Proteomes" id="UP001597417"/>
    </source>
</evidence>
<dbReference type="Proteomes" id="UP001597417">
    <property type="component" value="Unassembled WGS sequence"/>
</dbReference>
<protein>
    <submittedName>
        <fullName evidence="3">Tat pathway signal sequence</fullName>
    </submittedName>
</protein>
<dbReference type="InterPro" id="IPR012338">
    <property type="entry name" value="Beta-lactam/transpept-like"/>
</dbReference>
<dbReference type="PANTHER" id="PTHR35333:SF3">
    <property type="entry name" value="BETA-LACTAMASE-TYPE TRANSPEPTIDASE FOLD CONTAINING PROTEIN"/>
    <property type="match status" value="1"/>
</dbReference>
<reference evidence="4" key="1">
    <citation type="journal article" date="2019" name="Int. J. Syst. Evol. Microbiol.">
        <title>The Global Catalogue of Microorganisms (GCM) 10K type strain sequencing project: providing services to taxonomists for standard genome sequencing and annotation.</title>
        <authorList>
            <consortium name="The Broad Institute Genomics Platform"/>
            <consortium name="The Broad Institute Genome Sequencing Center for Infectious Disease"/>
            <person name="Wu L."/>
            <person name="Ma J."/>
        </authorList>
    </citation>
    <scope>NUCLEOTIDE SEQUENCE [LARGE SCALE GENOMIC DNA]</scope>
    <source>
        <strain evidence="4">CGMCC 4.7645</strain>
    </source>
</reference>
<accession>A0ABW5FKF6</accession>
<gene>
    <name evidence="3" type="ORF">ACFSXZ_04040</name>
</gene>
<feature type="region of interest" description="Disordered" evidence="1">
    <location>
        <begin position="40"/>
        <end position="76"/>
    </location>
</feature>
<proteinExistence type="predicted"/>
<dbReference type="RefSeq" id="WP_378261333.1">
    <property type="nucleotide sequence ID" value="NZ_JBHUKR010000004.1"/>
</dbReference>
<keyword evidence="2" id="KW-0472">Membrane</keyword>
<dbReference type="PANTHER" id="PTHR35333">
    <property type="entry name" value="BETA-LACTAMASE"/>
    <property type="match status" value="1"/>
</dbReference>
<dbReference type="Gene3D" id="3.40.710.10">
    <property type="entry name" value="DD-peptidase/beta-lactamase superfamily"/>
    <property type="match status" value="1"/>
</dbReference>
<keyword evidence="2" id="KW-0812">Transmembrane</keyword>
<feature type="compositionally biased region" description="Polar residues" evidence="1">
    <location>
        <begin position="66"/>
        <end position="75"/>
    </location>
</feature>
<keyword evidence="4" id="KW-1185">Reference proteome</keyword>
<keyword evidence="2" id="KW-1133">Transmembrane helix</keyword>
<comment type="caution">
    <text evidence="3">The sequence shown here is derived from an EMBL/GenBank/DDBJ whole genome shotgun (WGS) entry which is preliminary data.</text>
</comment>
<evidence type="ECO:0000256" key="2">
    <source>
        <dbReference type="SAM" id="Phobius"/>
    </source>
</evidence>
<organism evidence="3 4">
    <name type="scientific">Amycolatopsis pigmentata</name>
    <dbReference type="NCBI Taxonomy" id="450801"/>
    <lineage>
        <taxon>Bacteria</taxon>
        <taxon>Bacillati</taxon>
        <taxon>Actinomycetota</taxon>
        <taxon>Actinomycetes</taxon>
        <taxon>Pseudonocardiales</taxon>
        <taxon>Pseudonocardiaceae</taxon>
        <taxon>Amycolatopsis</taxon>
    </lineage>
</organism>